<dbReference type="eggNOG" id="COG3311">
    <property type="taxonomic scope" value="Bacteria"/>
</dbReference>
<dbReference type="AlphaFoldDB" id="F4QI37"/>
<keyword evidence="3" id="KW-1185">Reference proteome</keyword>
<dbReference type="InterPro" id="IPR009061">
    <property type="entry name" value="DNA-bd_dom_put_sf"/>
</dbReference>
<evidence type="ECO:0000313" key="2">
    <source>
        <dbReference type="EMBL" id="EGF92904.1"/>
    </source>
</evidence>
<proteinExistence type="predicted"/>
<dbReference type="SUPFAM" id="SSF46955">
    <property type="entry name" value="Putative DNA-binding domain"/>
    <property type="match status" value="1"/>
</dbReference>
<dbReference type="HOGENOM" id="CLU_140176_9_5_5"/>
<feature type="domain" description="Helix-turn-helix" evidence="1">
    <location>
        <begin position="9"/>
        <end position="54"/>
    </location>
</feature>
<gene>
    <name evidence="2" type="ORF">ABI_13420</name>
</gene>
<protein>
    <submittedName>
        <fullName evidence="2">DNA binding domain protein, excisionase family</fullName>
    </submittedName>
</protein>
<name>F4QI37_9CAUL</name>
<accession>F4QI37</accession>
<dbReference type="InterPro" id="IPR041657">
    <property type="entry name" value="HTH_17"/>
</dbReference>
<dbReference type="RefSeq" id="WP_006272086.1">
    <property type="nucleotide sequence ID" value="NZ_GL883077.1"/>
</dbReference>
<dbReference type="Proteomes" id="UP000006512">
    <property type="component" value="Unassembled WGS sequence"/>
</dbReference>
<dbReference type="EMBL" id="GL883077">
    <property type="protein sequence ID" value="EGF92904.1"/>
    <property type="molecule type" value="Genomic_DNA"/>
</dbReference>
<dbReference type="OrthoDB" id="9806994at2"/>
<evidence type="ECO:0000313" key="3">
    <source>
        <dbReference type="Proteomes" id="UP000006512"/>
    </source>
</evidence>
<reference evidence="3" key="1">
    <citation type="submission" date="2011-03" db="EMBL/GenBank/DDBJ databases">
        <title>Draft genome sequence of Brevundimonas diminuta.</title>
        <authorList>
            <person name="Brown P.J.B."/>
            <person name="Buechlein A."/>
            <person name="Hemmerich C."/>
            <person name="Brun Y.V."/>
        </authorList>
    </citation>
    <scope>NUCLEOTIDE SEQUENCE [LARGE SCALE GENOMIC DNA]</scope>
    <source>
        <strain evidence="3">C19</strain>
    </source>
</reference>
<dbReference type="Pfam" id="PF12728">
    <property type="entry name" value="HTH_17"/>
    <property type="match status" value="1"/>
</dbReference>
<sequence length="65" mass="7171">MTDLWDTRKTAQHLGIAEITLRRWRLTGGGPAYLKLGRAVRYDPASLANFLASRVRDNTSQGVGA</sequence>
<organism evidence="2 3">
    <name type="scientific">Asticcacaulis biprosthecium C19</name>
    <dbReference type="NCBI Taxonomy" id="715226"/>
    <lineage>
        <taxon>Bacteria</taxon>
        <taxon>Pseudomonadati</taxon>
        <taxon>Pseudomonadota</taxon>
        <taxon>Alphaproteobacteria</taxon>
        <taxon>Caulobacterales</taxon>
        <taxon>Caulobacteraceae</taxon>
        <taxon>Asticcacaulis</taxon>
    </lineage>
</organism>
<evidence type="ECO:0000259" key="1">
    <source>
        <dbReference type="Pfam" id="PF12728"/>
    </source>
</evidence>
<dbReference type="STRING" id="715226.ABI_13420"/>